<sequence length="106" mass="12212">SFLNRFEVSELEAPLLEHITLIDSPGILSGEKQRIQRGYDFASVVSYWATRADRILLLFDAHKLDISDELKEAILAIRGNFDKIRCVLNKADQVNQQQLMRMYVCV</sequence>
<feature type="domain" description="Dynamin-type G" evidence="1">
    <location>
        <begin position="1"/>
        <end position="106"/>
    </location>
</feature>
<keyword evidence="3" id="KW-1185">Reference proteome</keyword>
<dbReference type="InterPro" id="IPR027417">
    <property type="entry name" value="P-loop_NTPase"/>
</dbReference>
<dbReference type="GO" id="GO:0005525">
    <property type="term" value="F:GTP binding"/>
    <property type="evidence" value="ECO:0007669"/>
    <property type="project" value="InterPro"/>
</dbReference>
<comment type="caution">
    <text evidence="2">The sequence shown here is derived from an EMBL/GenBank/DDBJ whole genome shotgun (WGS) entry which is preliminary data.</text>
</comment>
<evidence type="ECO:0000313" key="2">
    <source>
        <dbReference type="EMBL" id="ETO08813.1"/>
    </source>
</evidence>
<evidence type="ECO:0000313" key="3">
    <source>
        <dbReference type="Proteomes" id="UP000023152"/>
    </source>
</evidence>
<dbReference type="OrthoDB" id="1716625at2759"/>
<organism evidence="2 3">
    <name type="scientific">Reticulomyxa filosa</name>
    <dbReference type="NCBI Taxonomy" id="46433"/>
    <lineage>
        <taxon>Eukaryota</taxon>
        <taxon>Sar</taxon>
        <taxon>Rhizaria</taxon>
        <taxon>Retaria</taxon>
        <taxon>Foraminifera</taxon>
        <taxon>Monothalamids</taxon>
        <taxon>Reticulomyxidae</taxon>
        <taxon>Reticulomyxa</taxon>
    </lineage>
</organism>
<evidence type="ECO:0000259" key="1">
    <source>
        <dbReference type="PROSITE" id="PS51718"/>
    </source>
</evidence>
<accession>X6M494</accession>
<proteinExistence type="predicted"/>
<dbReference type="SUPFAM" id="SSF52540">
    <property type="entry name" value="P-loop containing nucleoside triphosphate hydrolases"/>
    <property type="match status" value="1"/>
</dbReference>
<dbReference type="PANTHER" id="PTHR43681:SF1">
    <property type="entry name" value="SARCALUMENIN"/>
    <property type="match status" value="1"/>
</dbReference>
<keyword evidence="2" id="KW-0675">Receptor</keyword>
<dbReference type="Proteomes" id="UP000023152">
    <property type="component" value="Unassembled WGS sequence"/>
</dbReference>
<dbReference type="InterPro" id="IPR045063">
    <property type="entry name" value="Dynamin_N"/>
</dbReference>
<dbReference type="AlphaFoldDB" id="X6M494"/>
<dbReference type="PANTHER" id="PTHR43681">
    <property type="entry name" value="TRANSMEMBRANE GTPASE FZO"/>
    <property type="match status" value="1"/>
</dbReference>
<dbReference type="Pfam" id="PF00350">
    <property type="entry name" value="Dynamin_N"/>
    <property type="match status" value="1"/>
</dbReference>
<gene>
    <name evidence="2" type="ORF">RFI_28573</name>
</gene>
<dbReference type="PROSITE" id="PS51718">
    <property type="entry name" value="G_DYNAMIN_2"/>
    <property type="match status" value="1"/>
</dbReference>
<feature type="non-terminal residue" evidence="2">
    <location>
        <position position="1"/>
    </location>
</feature>
<protein>
    <submittedName>
        <fullName evidence="2">Receptor mediated endocytosis protein-like protein</fullName>
    </submittedName>
</protein>
<reference evidence="2 3" key="1">
    <citation type="journal article" date="2013" name="Curr. Biol.">
        <title>The Genome of the Foraminiferan Reticulomyxa filosa.</title>
        <authorList>
            <person name="Glockner G."/>
            <person name="Hulsmann N."/>
            <person name="Schleicher M."/>
            <person name="Noegel A.A."/>
            <person name="Eichinger L."/>
            <person name="Gallinger C."/>
            <person name="Pawlowski J."/>
            <person name="Sierra R."/>
            <person name="Euteneuer U."/>
            <person name="Pillet L."/>
            <person name="Moustafa A."/>
            <person name="Platzer M."/>
            <person name="Groth M."/>
            <person name="Szafranski K."/>
            <person name="Schliwa M."/>
        </authorList>
    </citation>
    <scope>NUCLEOTIDE SEQUENCE [LARGE SCALE GENOMIC DNA]</scope>
</reference>
<dbReference type="Gene3D" id="3.40.50.300">
    <property type="entry name" value="P-loop containing nucleotide triphosphate hydrolases"/>
    <property type="match status" value="1"/>
</dbReference>
<dbReference type="EMBL" id="ASPP01024670">
    <property type="protein sequence ID" value="ETO08813.1"/>
    <property type="molecule type" value="Genomic_DNA"/>
</dbReference>
<dbReference type="InterPro" id="IPR030381">
    <property type="entry name" value="G_DYNAMIN_dom"/>
</dbReference>
<dbReference type="InterPro" id="IPR051943">
    <property type="entry name" value="TRAFAC_Dynamin-like_GTPase"/>
</dbReference>
<name>X6M494_RETFI</name>